<keyword evidence="2" id="KW-0472">Membrane</keyword>
<feature type="compositionally biased region" description="Polar residues" evidence="1">
    <location>
        <begin position="248"/>
        <end position="259"/>
    </location>
</feature>
<evidence type="ECO:0000256" key="1">
    <source>
        <dbReference type="SAM" id="MobiDB-lite"/>
    </source>
</evidence>
<feature type="transmembrane region" description="Helical" evidence="2">
    <location>
        <begin position="49"/>
        <end position="73"/>
    </location>
</feature>
<feature type="transmembrane region" description="Helical" evidence="2">
    <location>
        <begin position="157"/>
        <end position="177"/>
    </location>
</feature>
<evidence type="ECO:0000256" key="2">
    <source>
        <dbReference type="SAM" id="Phobius"/>
    </source>
</evidence>
<protein>
    <submittedName>
        <fullName evidence="4">Uncharacterized protein</fullName>
    </submittedName>
</protein>
<feature type="chain" id="PRO_5034431879" evidence="3">
    <location>
        <begin position="18"/>
        <end position="259"/>
    </location>
</feature>
<sequence>MILVLAVVLVLFAVAQAVLDVGGAVTFLQVTQTLTDGGSLSEVLPQYDFYVRVSIARAALISVNNAITDSLLLYRCAIIWHLSPYIRAVIIFPSLLILSTLALGMWATFGTGTNIPFVLAMVTNLVLLGLTAGRIWIKARQATALLGLNARRYNTTLEIICESSLLYLVNVVVYLVANIIQSDSPVTGVAWGALAQVVNIVPMMLIVRVGMARNTSGEPDVNLRVRTSQAGHVGRFGKTNISDHDVTTPLTASRQYSEV</sequence>
<dbReference type="Proteomes" id="UP000623467">
    <property type="component" value="Unassembled WGS sequence"/>
</dbReference>
<keyword evidence="2" id="KW-0812">Transmembrane</keyword>
<feature type="region of interest" description="Disordered" evidence="1">
    <location>
        <begin position="237"/>
        <end position="259"/>
    </location>
</feature>
<evidence type="ECO:0000256" key="3">
    <source>
        <dbReference type="SAM" id="SignalP"/>
    </source>
</evidence>
<feature type="transmembrane region" description="Helical" evidence="2">
    <location>
        <begin position="85"/>
        <end position="109"/>
    </location>
</feature>
<dbReference type="AlphaFoldDB" id="A0A8H6ZFS3"/>
<organism evidence="4 5">
    <name type="scientific">Mycena sanguinolenta</name>
    <dbReference type="NCBI Taxonomy" id="230812"/>
    <lineage>
        <taxon>Eukaryota</taxon>
        <taxon>Fungi</taxon>
        <taxon>Dikarya</taxon>
        <taxon>Basidiomycota</taxon>
        <taxon>Agaricomycotina</taxon>
        <taxon>Agaricomycetes</taxon>
        <taxon>Agaricomycetidae</taxon>
        <taxon>Agaricales</taxon>
        <taxon>Marasmiineae</taxon>
        <taxon>Mycenaceae</taxon>
        <taxon>Mycena</taxon>
    </lineage>
</organism>
<feature type="transmembrane region" description="Helical" evidence="2">
    <location>
        <begin position="115"/>
        <end position="137"/>
    </location>
</feature>
<name>A0A8H6ZFS3_9AGAR</name>
<dbReference type="OrthoDB" id="2978399at2759"/>
<proteinExistence type="predicted"/>
<evidence type="ECO:0000313" key="4">
    <source>
        <dbReference type="EMBL" id="KAF7378180.1"/>
    </source>
</evidence>
<dbReference type="EMBL" id="JACAZH010000001">
    <property type="protein sequence ID" value="KAF7378180.1"/>
    <property type="molecule type" value="Genomic_DNA"/>
</dbReference>
<keyword evidence="2" id="KW-1133">Transmembrane helix</keyword>
<evidence type="ECO:0000313" key="5">
    <source>
        <dbReference type="Proteomes" id="UP000623467"/>
    </source>
</evidence>
<keyword evidence="5" id="KW-1185">Reference proteome</keyword>
<feature type="transmembrane region" description="Helical" evidence="2">
    <location>
        <begin position="189"/>
        <end position="207"/>
    </location>
</feature>
<accession>A0A8H6ZFS3</accession>
<feature type="signal peptide" evidence="3">
    <location>
        <begin position="1"/>
        <end position="17"/>
    </location>
</feature>
<comment type="caution">
    <text evidence="4">The sequence shown here is derived from an EMBL/GenBank/DDBJ whole genome shotgun (WGS) entry which is preliminary data.</text>
</comment>
<keyword evidence="3" id="KW-0732">Signal</keyword>
<gene>
    <name evidence="4" type="ORF">MSAN_00242500</name>
</gene>
<reference evidence="4" key="1">
    <citation type="submission" date="2020-05" db="EMBL/GenBank/DDBJ databases">
        <title>Mycena genomes resolve the evolution of fungal bioluminescence.</title>
        <authorList>
            <person name="Tsai I.J."/>
        </authorList>
    </citation>
    <scope>NUCLEOTIDE SEQUENCE</scope>
    <source>
        <strain evidence="4">160909Yilan</strain>
    </source>
</reference>